<dbReference type="GO" id="GO:0006355">
    <property type="term" value="P:regulation of DNA-templated transcription"/>
    <property type="evidence" value="ECO:0007669"/>
    <property type="project" value="InterPro"/>
</dbReference>
<organism evidence="3 5">
    <name type="scientific">Budvicia aquatica</name>
    <dbReference type="NCBI Taxonomy" id="82979"/>
    <lineage>
        <taxon>Bacteria</taxon>
        <taxon>Pseudomonadati</taxon>
        <taxon>Pseudomonadota</taxon>
        <taxon>Gammaproteobacteria</taxon>
        <taxon>Enterobacterales</taxon>
        <taxon>Budviciaceae</taxon>
        <taxon>Budvicia</taxon>
    </lineage>
</organism>
<evidence type="ECO:0000313" key="3">
    <source>
        <dbReference type="EMBL" id="PHI28755.1"/>
    </source>
</evidence>
<reference evidence="4 6" key="3">
    <citation type="submission" date="2019-03" db="EMBL/GenBank/DDBJ databases">
        <authorList>
            <consortium name="Pathogen Informatics"/>
        </authorList>
    </citation>
    <scope>NUCLEOTIDE SEQUENCE [LARGE SCALE GENOMIC DNA]</scope>
    <source>
        <strain evidence="4 6">NCTC12282</strain>
    </source>
</reference>
<dbReference type="Proteomes" id="UP000224974">
    <property type="component" value="Unassembled WGS sequence"/>
</dbReference>
<keyword evidence="2" id="KW-0804">Transcription</keyword>
<gene>
    <name evidence="3" type="ORF">CRN84_05200</name>
    <name evidence="4" type="ORF">NCTC12282_01734</name>
</gene>
<dbReference type="OrthoDB" id="6631767at2"/>
<dbReference type="EMBL" id="CAADJA010000002">
    <property type="protein sequence ID" value="VFS46804.1"/>
    <property type="molecule type" value="Genomic_DNA"/>
</dbReference>
<dbReference type="EMBL" id="PDDX01000001">
    <property type="protein sequence ID" value="PHI28755.1"/>
    <property type="molecule type" value="Genomic_DNA"/>
</dbReference>
<name>A0A2C6DJZ5_9GAMM</name>
<evidence type="ECO:0000256" key="1">
    <source>
        <dbReference type="ARBA" id="ARBA00023015"/>
    </source>
</evidence>
<accession>A0A2C6DJZ5</accession>
<dbReference type="Pfam" id="PF04703">
    <property type="entry name" value="FaeA"/>
    <property type="match status" value="1"/>
</dbReference>
<keyword evidence="5" id="KW-1185">Reference proteome</keyword>
<keyword evidence="1" id="KW-0805">Transcription regulation</keyword>
<evidence type="ECO:0000313" key="5">
    <source>
        <dbReference type="Proteomes" id="UP000224974"/>
    </source>
</evidence>
<dbReference type="AlphaFoldDB" id="A0A2C6DJZ5"/>
<evidence type="ECO:0000256" key="2">
    <source>
        <dbReference type="ARBA" id="ARBA00023163"/>
    </source>
</evidence>
<reference evidence="5" key="1">
    <citation type="submission" date="2017-09" db="EMBL/GenBank/DDBJ databases">
        <title>FDA dAtabase for Regulatory Grade micrObial Sequences (FDA-ARGOS): Supporting development and validation of Infectious Disease Dx tests.</title>
        <authorList>
            <person name="Minogue T."/>
            <person name="Wolcott M."/>
            <person name="Wasieloski L."/>
            <person name="Aguilar W."/>
            <person name="Moore D."/>
            <person name="Tallon L."/>
            <person name="Sadzewicz L."/>
            <person name="Ott S."/>
            <person name="Zhao X."/>
            <person name="Nagaraj S."/>
            <person name="Vavikolanu K."/>
            <person name="Aluvathingal J."/>
            <person name="Nadendla S."/>
            <person name="Sichtig H."/>
        </authorList>
    </citation>
    <scope>NUCLEOTIDE SEQUENCE [LARGE SCALE GENOMIC DNA]</scope>
    <source>
        <strain evidence="5">FDAARGOS_387</strain>
    </source>
</reference>
<dbReference type="STRING" id="1111728.GCA_000427805_02385"/>
<dbReference type="RefSeq" id="WP_036016087.1">
    <property type="nucleotide sequence ID" value="NZ_BRLG01000019.1"/>
</dbReference>
<proteinExistence type="predicted"/>
<evidence type="ECO:0000313" key="6">
    <source>
        <dbReference type="Proteomes" id="UP000373449"/>
    </source>
</evidence>
<reference evidence="3" key="2">
    <citation type="submission" date="2017-09" db="EMBL/GenBank/DDBJ databases">
        <title>FDA dAtabase for Regulatory Grade micrObial Sequences (FDA-ARGOS): Supporting development and validation of Infectious Disease Dx tests.</title>
        <authorList>
            <person name="Minogue T."/>
            <person name="Wolcott M."/>
            <person name="Wasieloski L."/>
            <person name="Aguilar W."/>
            <person name="Moore D."/>
            <person name="Tallon L.J."/>
            <person name="Sadzewicz L."/>
            <person name="Ott S."/>
            <person name="Zhao X."/>
            <person name="Nagaraj S."/>
            <person name="Vavikolanu K."/>
            <person name="Aluvathingal J."/>
            <person name="Nadendla S."/>
            <person name="Sichtig H."/>
        </authorList>
    </citation>
    <scope>NUCLEOTIDE SEQUENCE</scope>
    <source>
        <strain evidence="3">FDAARGOS_387</strain>
    </source>
</reference>
<dbReference type="InterPro" id="IPR006793">
    <property type="entry name" value="FaeA"/>
</dbReference>
<evidence type="ECO:0000313" key="4">
    <source>
        <dbReference type="EMBL" id="VFS46804.1"/>
    </source>
</evidence>
<dbReference type="Proteomes" id="UP000373449">
    <property type="component" value="Unassembled WGS sequence"/>
</dbReference>
<sequence>MTNNNEVAQRQKMTKGGVITQEILDALAEQCAMKYAEVKDQVSISDNISDETLRKIGPTTNDIAALCVINVYQARYYLLKLMEEGLVLKTGVKKGYPLHWWLIGAEKTQ</sequence>
<protein>
    <submittedName>
        <fullName evidence="4">P fimbrial regulatory protein KS71A</fullName>
    </submittedName>
</protein>
<dbReference type="InterPro" id="IPR036388">
    <property type="entry name" value="WH-like_DNA-bd_sf"/>
</dbReference>
<dbReference type="Gene3D" id="1.10.10.10">
    <property type="entry name" value="Winged helix-like DNA-binding domain superfamily/Winged helix DNA-binding domain"/>
    <property type="match status" value="1"/>
</dbReference>